<evidence type="ECO:0000313" key="3">
    <source>
        <dbReference type="Proteomes" id="UP000267027"/>
    </source>
</evidence>
<accession>A0A158PL05</accession>
<evidence type="ECO:0000313" key="4">
    <source>
        <dbReference type="WBParaSite" id="ACOC_0001077101-mRNA-1"/>
    </source>
</evidence>
<organism evidence="4">
    <name type="scientific">Angiostrongylus costaricensis</name>
    <name type="common">Nematode worm</name>
    <dbReference type="NCBI Taxonomy" id="334426"/>
    <lineage>
        <taxon>Eukaryota</taxon>
        <taxon>Metazoa</taxon>
        <taxon>Ecdysozoa</taxon>
        <taxon>Nematoda</taxon>
        <taxon>Chromadorea</taxon>
        <taxon>Rhabditida</taxon>
        <taxon>Rhabditina</taxon>
        <taxon>Rhabditomorpha</taxon>
        <taxon>Strongyloidea</taxon>
        <taxon>Metastrongylidae</taxon>
        <taxon>Angiostrongylus</taxon>
    </lineage>
</organism>
<protein>
    <submittedName>
        <fullName evidence="2 4">Uncharacterized protein</fullName>
    </submittedName>
</protein>
<feature type="region of interest" description="Disordered" evidence="1">
    <location>
        <begin position="1"/>
        <end position="47"/>
    </location>
</feature>
<name>A0A158PL05_ANGCS</name>
<evidence type="ECO:0000313" key="2">
    <source>
        <dbReference type="EMBL" id="VDM62357.1"/>
    </source>
</evidence>
<dbReference type="AlphaFoldDB" id="A0A158PL05"/>
<gene>
    <name evidence="2" type="ORF">ACOC_LOCUS10772</name>
</gene>
<dbReference type="EMBL" id="UYYA01004541">
    <property type="protein sequence ID" value="VDM62357.1"/>
    <property type="molecule type" value="Genomic_DNA"/>
</dbReference>
<dbReference type="WBParaSite" id="ACOC_0001077101-mRNA-1">
    <property type="protein sequence ID" value="ACOC_0001077101-mRNA-1"/>
    <property type="gene ID" value="ACOC_0001077101"/>
</dbReference>
<keyword evidence="3" id="KW-1185">Reference proteome</keyword>
<evidence type="ECO:0000256" key="1">
    <source>
        <dbReference type="SAM" id="MobiDB-lite"/>
    </source>
</evidence>
<proteinExistence type="predicted"/>
<sequence length="107" mass="12440">MSDYSYPNKGPRLVSYERHGSRSTEFNNRLSGAHESSNRMLSPEHRTQRSFSFQKKDDALVNQGRCTTCNNCFIAENESTSSGEEDDPELRELEERDKIVMKYKQVR</sequence>
<reference evidence="2 3" key="2">
    <citation type="submission" date="2018-11" db="EMBL/GenBank/DDBJ databases">
        <authorList>
            <consortium name="Pathogen Informatics"/>
        </authorList>
    </citation>
    <scope>NUCLEOTIDE SEQUENCE [LARGE SCALE GENOMIC DNA]</scope>
    <source>
        <strain evidence="2 3">Costa Rica</strain>
    </source>
</reference>
<dbReference type="Proteomes" id="UP000267027">
    <property type="component" value="Unassembled WGS sequence"/>
</dbReference>
<reference evidence="4" key="1">
    <citation type="submission" date="2016-04" db="UniProtKB">
        <authorList>
            <consortium name="WormBaseParasite"/>
        </authorList>
    </citation>
    <scope>IDENTIFICATION</scope>
</reference>
<feature type="region of interest" description="Disordered" evidence="1">
    <location>
        <begin position="77"/>
        <end position="96"/>
    </location>
</feature>
<feature type="compositionally biased region" description="Polar residues" evidence="1">
    <location>
        <begin position="23"/>
        <end position="40"/>
    </location>
</feature>